<protein>
    <submittedName>
        <fullName evidence="1">Uncharacterized protein</fullName>
    </submittedName>
</protein>
<proteinExistence type="predicted"/>
<evidence type="ECO:0000313" key="2">
    <source>
        <dbReference type="Proteomes" id="UP000815677"/>
    </source>
</evidence>
<dbReference type="Proteomes" id="UP000815677">
    <property type="component" value="Unassembled WGS sequence"/>
</dbReference>
<keyword evidence="2" id="KW-1185">Reference proteome</keyword>
<organism evidence="1 2">
    <name type="scientific">Mycena chlorophos</name>
    <name type="common">Agaric fungus</name>
    <name type="synonym">Agaricus chlorophos</name>
    <dbReference type="NCBI Taxonomy" id="658473"/>
    <lineage>
        <taxon>Eukaryota</taxon>
        <taxon>Fungi</taxon>
        <taxon>Dikarya</taxon>
        <taxon>Basidiomycota</taxon>
        <taxon>Agaricomycotina</taxon>
        <taxon>Agaricomycetes</taxon>
        <taxon>Agaricomycetidae</taxon>
        <taxon>Agaricales</taxon>
        <taxon>Marasmiineae</taxon>
        <taxon>Mycenaceae</taxon>
        <taxon>Mycena</taxon>
    </lineage>
</organism>
<accession>A0ABQ0LGQ4</accession>
<name>A0ABQ0LGQ4_MYCCL</name>
<sequence length="96" mass="10893">MGEIKARILVVHEPIHQIHVPMHRKPCNPRYFILLYPRTYIYISFDPPAHARRGVPTANDNPSLCSCTVLGSLCRKRTTASSFNTCAWPSNSSRAR</sequence>
<dbReference type="EMBL" id="DF846353">
    <property type="protein sequence ID" value="GAT50285.1"/>
    <property type="molecule type" value="Genomic_DNA"/>
</dbReference>
<evidence type="ECO:0000313" key="1">
    <source>
        <dbReference type="EMBL" id="GAT50285.1"/>
    </source>
</evidence>
<reference evidence="1" key="1">
    <citation type="submission" date="2014-09" db="EMBL/GenBank/DDBJ databases">
        <title>Genome sequence of the luminous mushroom Mycena chlorophos for searching fungal bioluminescence genes.</title>
        <authorList>
            <person name="Tanaka Y."/>
            <person name="Kasuga D."/>
            <person name="Oba Y."/>
            <person name="Hase S."/>
            <person name="Sato K."/>
            <person name="Oba Y."/>
            <person name="Sakakibara Y."/>
        </authorList>
    </citation>
    <scope>NUCLEOTIDE SEQUENCE</scope>
</reference>
<gene>
    <name evidence="1" type="ORF">MCHLO_07542</name>
</gene>